<feature type="compositionally biased region" description="Polar residues" evidence="1">
    <location>
        <begin position="466"/>
        <end position="480"/>
    </location>
</feature>
<feature type="compositionally biased region" description="Basic and acidic residues" evidence="1">
    <location>
        <begin position="838"/>
        <end position="848"/>
    </location>
</feature>
<reference evidence="3 4" key="1">
    <citation type="submission" date="2024-04" db="EMBL/GenBank/DDBJ databases">
        <authorList>
            <person name="Rising A."/>
            <person name="Reimegard J."/>
            <person name="Sonavane S."/>
            <person name="Akerstrom W."/>
            <person name="Nylinder S."/>
            <person name="Hedman E."/>
            <person name="Kallberg Y."/>
        </authorList>
    </citation>
    <scope>NUCLEOTIDE SEQUENCE [LARGE SCALE GENOMIC DNA]</scope>
</reference>
<dbReference type="InterPro" id="IPR024835">
    <property type="entry name" value="SYCP2-like"/>
</dbReference>
<evidence type="ECO:0000256" key="1">
    <source>
        <dbReference type="SAM" id="MobiDB-lite"/>
    </source>
</evidence>
<dbReference type="InterPro" id="IPR040560">
    <property type="entry name" value="SYCP2_SLD"/>
</dbReference>
<organism evidence="3 4">
    <name type="scientific">Larinioides sclopetarius</name>
    <dbReference type="NCBI Taxonomy" id="280406"/>
    <lineage>
        <taxon>Eukaryota</taxon>
        <taxon>Metazoa</taxon>
        <taxon>Ecdysozoa</taxon>
        <taxon>Arthropoda</taxon>
        <taxon>Chelicerata</taxon>
        <taxon>Arachnida</taxon>
        <taxon>Araneae</taxon>
        <taxon>Araneomorphae</taxon>
        <taxon>Entelegynae</taxon>
        <taxon>Araneoidea</taxon>
        <taxon>Araneidae</taxon>
        <taxon>Larinioides</taxon>
    </lineage>
</organism>
<comment type="caution">
    <text evidence="3">The sequence shown here is derived from an EMBL/GenBank/DDBJ whole genome shotgun (WGS) entry which is preliminary data.</text>
</comment>
<evidence type="ECO:0000313" key="3">
    <source>
        <dbReference type="EMBL" id="CAL1262886.1"/>
    </source>
</evidence>
<protein>
    <recommendedName>
        <fullName evidence="2">Synaptonemal complex protein 2 Spt16M-like domain-containing protein</fullName>
    </recommendedName>
</protein>
<feature type="compositionally biased region" description="Polar residues" evidence="1">
    <location>
        <begin position="1207"/>
        <end position="1229"/>
    </location>
</feature>
<keyword evidence="4" id="KW-1185">Reference proteome</keyword>
<gene>
    <name evidence="3" type="ORF">LARSCL_LOCUS1255</name>
</gene>
<feature type="compositionally biased region" description="Basic and acidic residues" evidence="1">
    <location>
        <begin position="1236"/>
        <end position="1245"/>
    </location>
</feature>
<feature type="region of interest" description="Disordered" evidence="1">
    <location>
        <begin position="761"/>
        <end position="781"/>
    </location>
</feature>
<evidence type="ECO:0000313" key="4">
    <source>
        <dbReference type="Proteomes" id="UP001497382"/>
    </source>
</evidence>
<accession>A0AAV1YV58</accession>
<feature type="compositionally biased region" description="Basic and acidic residues" evidence="1">
    <location>
        <begin position="914"/>
        <end position="929"/>
    </location>
</feature>
<dbReference type="PANTHER" id="PTHR15607">
    <property type="entry name" value="SYNAPTONEMAL COMPLEX PROTEIN-RELATED"/>
    <property type="match status" value="1"/>
</dbReference>
<feature type="region of interest" description="Disordered" evidence="1">
    <location>
        <begin position="630"/>
        <end position="693"/>
    </location>
</feature>
<dbReference type="Proteomes" id="UP001497382">
    <property type="component" value="Unassembled WGS sequence"/>
</dbReference>
<feature type="region of interest" description="Disordered" evidence="1">
    <location>
        <begin position="733"/>
        <end position="752"/>
    </location>
</feature>
<dbReference type="Pfam" id="PF18584">
    <property type="entry name" value="SYCP2_SLD"/>
    <property type="match status" value="1"/>
</dbReference>
<feature type="compositionally biased region" description="Low complexity" evidence="1">
    <location>
        <begin position="1342"/>
        <end position="1356"/>
    </location>
</feature>
<proteinExistence type="predicted"/>
<name>A0AAV1YV58_9ARAC</name>
<feature type="region of interest" description="Disordered" evidence="1">
    <location>
        <begin position="1338"/>
        <end position="1359"/>
    </location>
</feature>
<feature type="region of interest" description="Disordered" evidence="1">
    <location>
        <begin position="1174"/>
        <end position="1261"/>
    </location>
</feature>
<dbReference type="PANTHER" id="PTHR15607:SF18">
    <property type="entry name" value="SYNAPTONEMAL COMPLEX PROTEIN 2-LIKE ISOFORM X1"/>
    <property type="match status" value="1"/>
</dbReference>
<feature type="compositionally biased region" description="Basic and acidic residues" evidence="1">
    <location>
        <begin position="1387"/>
        <end position="1397"/>
    </location>
</feature>
<dbReference type="EMBL" id="CAXIEN010000007">
    <property type="protein sequence ID" value="CAL1262886.1"/>
    <property type="molecule type" value="Genomic_DNA"/>
</dbReference>
<feature type="compositionally biased region" description="Basic and acidic residues" evidence="1">
    <location>
        <begin position="857"/>
        <end position="888"/>
    </location>
</feature>
<feature type="compositionally biased region" description="Polar residues" evidence="1">
    <location>
        <begin position="1177"/>
        <end position="1186"/>
    </location>
</feature>
<feature type="compositionally biased region" description="Basic residues" evidence="1">
    <location>
        <begin position="455"/>
        <end position="464"/>
    </location>
</feature>
<feature type="domain" description="Synaptonemal complex protein 2 Spt16M-like" evidence="2">
    <location>
        <begin position="235"/>
        <end position="293"/>
    </location>
</feature>
<feature type="region of interest" description="Disordered" evidence="1">
    <location>
        <begin position="835"/>
        <end position="933"/>
    </location>
</feature>
<feature type="region of interest" description="Disordered" evidence="1">
    <location>
        <begin position="448"/>
        <end position="503"/>
    </location>
</feature>
<feature type="region of interest" description="Disordered" evidence="1">
    <location>
        <begin position="1387"/>
        <end position="1416"/>
    </location>
</feature>
<feature type="region of interest" description="Disordered" evidence="1">
    <location>
        <begin position="1021"/>
        <end position="1054"/>
    </location>
</feature>
<sequence>MFRQELDALIDDAFLEGNSLPIKNILHEAPEDDEHLEIVAQKIAESLNLYSADLNQNEAIVKNILKILTDVIPILKTNPEQSAVIAECMLKIATEERVHVNILRCAVYNLNIILKDDGPVSRWLRNEESLEGFLLILGRKLPMVGDFECQSHIFETLCYIVYNNENKHKWIQSWFTDDEKTRSMFLNWDLEHFAVESRKILNQINRRELNPRTYAFAATAVYLGNVQLGKLNGLEFWIDFNYDSRSISFFCKDFEVEDQDSECWETVVIPSDSVESYSVQKKEDIKSIELRITLNCSCSNLLLSPTPFLESTNLVRMIFWIYVDISSHLKLIFGDPVILANNHAVNSQGSQRTRKVSHSVDAFEIVDQDDDVAAGKIRKISGSSVVQIQAEDYCEKKERRISDSAELVPLSDDSGNFHMKNTVTKSHDFSQKRKVSYSSIFLKESDSERNFQMSGKKKHPRFKFGRNNSTENYSKNNGKLTNAEDERDTNRHHHKESSSQIFRSERKSSNAFCDISCRSDDSDILIIDTDDAEERRSEEISESLLKEKHEVAHGKYSEEPRSILEGFIENKNMNINEEVSRLKFQKIVQDVEIEETVSNGFKKPSQPIKAETGLSFKDSDIKINSYESVKLSQKDKKPISPDGSQSSQRRTKKVDGSTKVSQSFSDEAYVISPTPANRKKNRKTAMLTPNNVKDYNSSEVQSYFENQDDVSKYEKNILHKTLFDEDTEDFKNLNSSQSVNAKEDTPNNRQKKIRLYNINRDPVYDVPPSEQKKVNATPIQKNSPPFVDLSLKNQNKGLLLSSLQLSDEEFCETKIFRKKSTDSLETKKKHIKNNIIHETSDKNDKNKLTENTFPEKGQIKDQEVKLSREDTSENELHLSDKHATVSEPRKKRLKKNSDEVGNRKSSTNRLSRRKPNDKEKEVISDETPPKKRRKAAIKAMEKNKTMLEQKESGTTDGFSEKSCNINHSNDEIEIFCTPPTKPVKKRRLKSVFLTDTETGSSNVSWFGGKNTCLFETPQKRYSKRMKSKQPPMIQNPKKKTYKTREGNSKMKQNSHFSMNGFEMKSKSGLSDLENYELVVEKKSDPKKSSNLSHKHFSFENVSKAINTAMEGMLNKPYFDDKLDKESNSSNVESQMYDSIQRFDYDVDLHTDEVKVKEDLITKESDLTNIDRKGFKSNVANEQNMVQMTPKPPSSKERYSRTGKPLFQDSSSNPEVHQRSVSINLPLSNSVRKRKSTSPEKKRKTDNLSALKEKTKRSRNDSNLQSFISDSITHSDAIDLHPTCLSPKVGILTEQSLSSLVSENDEAAGKEFHMQRFLEELSGESNSLNHLEYADKLDETGASKSNKTNKSNVSASSGDLLEHSISEKHLTDEIKVAELSSAKKKHFTSFEESHERSKASSKKSHQKFSLLDNHSDSGLQEEGFERYMKKDNHQKISKINGKKPSKQHSVLHILGVATDTMTHRLLKTLQKHFYNFNVKITASREKMLATANALISQENKWNHKDLKNIAKAYKMNRIQAEKKPEPDYVSGRRIF</sequence>
<evidence type="ECO:0000259" key="2">
    <source>
        <dbReference type="Pfam" id="PF18584"/>
    </source>
</evidence>